<sequence>MAGEIMDNRGRGEARGGLPSVHPEGRKYALICAGLSLIAALLAWETIAWPLAFLSVCILAFFRDPERVVPRGDDLLVSPADGIVTQITQVEPPLEMRGDDGGLGSSPLTRISIYLSVFDVHINRSPCAGTIGRMSYIPGKFVNAELDKASEENERQHLVVMRSDGVAIGMTQIAGLVARRIVPFVKPGDIVAAGQRLGLIRFGSRVDLYLPAGTSPQVLMGQRVTAGETVLGRLGVSAELEGLQQ</sequence>
<dbReference type="InterPro" id="IPR033175">
    <property type="entry name" value="PSD-A"/>
</dbReference>
<evidence type="ECO:0000256" key="2">
    <source>
        <dbReference type="ARBA" id="ARBA00022516"/>
    </source>
</evidence>
<keyword evidence="12" id="KW-0812">Transmembrane</keyword>
<keyword evidence="10 11" id="KW-0670">Pyruvate</keyword>
<organism evidence="13 14">
    <name type="scientific">Alteriqipengyuania abyssalis</name>
    <dbReference type="NCBI Taxonomy" id="2860200"/>
    <lineage>
        <taxon>Bacteria</taxon>
        <taxon>Pseudomonadati</taxon>
        <taxon>Pseudomonadota</taxon>
        <taxon>Alphaproteobacteria</taxon>
        <taxon>Sphingomonadales</taxon>
        <taxon>Erythrobacteraceae</taxon>
        <taxon>Alteriqipengyuania</taxon>
    </lineage>
</organism>
<dbReference type="NCBIfam" id="NF003679">
    <property type="entry name" value="PRK05305.1-3"/>
    <property type="match status" value="1"/>
</dbReference>
<evidence type="ECO:0000256" key="1">
    <source>
        <dbReference type="ARBA" id="ARBA00022475"/>
    </source>
</evidence>
<feature type="chain" id="PRO_5044901121" description="Phosphatidylserine decarboxylase beta chain" evidence="11">
    <location>
        <begin position="1"/>
        <end position="203"/>
    </location>
</feature>
<evidence type="ECO:0000256" key="4">
    <source>
        <dbReference type="ARBA" id="ARBA00023098"/>
    </source>
</evidence>
<dbReference type="PANTHER" id="PTHR35809">
    <property type="entry name" value="ARCHAETIDYLSERINE DECARBOXYLASE PROENZYME-RELATED"/>
    <property type="match status" value="1"/>
</dbReference>
<keyword evidence="14" id="KW-1185">Reference proteome</keyword>
<dbReference type="PANTHER" id="PTHR35809:SF1">
    <property type="entry name" value="ARCHAETIDYLSERINE DECARBOXYLASE PROENZYME-RELATED"/>
    <property type="match status" value="1"/>
</dbReference>
<comment type="cofactor">
    <cofactor evidence="11">
        <name>pyruvate</name>
        <dbReference type="ChEBI" id="CHEBI:15361"/>
    </cofactor>
    <text evidence="11">Binds 1 pyruvoyl group covalently per subunit.</text>
</comment>
<dbReference type="NCBIfam" id="NF003678">
    <property type="entry name" value="PRK05305.1-2"/>
    <property type="match status" value="1"/>
</dbReference>
<keyword evidence="7 11" id="KW-0594">Phospholipid biosynthesis</keyword>
<evidence type="ECO:0000256" key="11">
    <source>
        <dbReference type="HAMAP-Rule" id="MF_00664"/>
    </source>
</evidence>
<dbReference type="Pfam" id="PF02666">
    <property type="entry name" value="PS_Dcarbxylase"/>
    <property type="match status" value="1"/>
</dbReference>
<evidence type="ECO:0000313" key="14">
    <source>
        <dbReference type="Proteomes" id="UP000759298"/>
    </source>
</evidence>
<gene>
    <name evidence="11" type="primary">psd</name>
    <name evidence="13" type="ORF">KYN89_00240</name>
</gene>
<accession>A0ABS7P8R7</accession>
<dbReference type="Proteomes" id="UP000759298">
    <property type="component" value="Unassembled WGS sequence"/>
</dbReference>
<dbReference type="HAMAP" id="MF_00664">
    <property type="entry name" value="PS_decarb_PSD_A"/>
    <property type="match status" value="1"/>
</dbReference>
<comment type="similarity">
    <text evidence="11">Belongs to the phosphatidylserine decarboxylase family. PSD-A subfamily.</text>
</comment>
<protein>
    <recommendedName>
        <fullName evidence="11">Phosphatidylserine decarboxylase proenzyme</fullName>
        <ecNumber evidence="11">4.1.1.65</ecNumber>
    </recommendedName>
    <component>
        <recommendedName>
            <fullName evidence="11">Phosphatidylserine decarboxylase alpha chain</fullName>
        </recommendedName>
    </component>
    <component>
        <recommendedName>
            <fullName evidence="11">Phosphatidylserine decarboxylase beta chain</fullName>
        </recommendedName>
    </component>
</protein>
<keyword evidence="2 11" id="KW-0444">Lipid biosynthesis</keyword>
<dbReference type="EC" id="4.1.1.65" evidence="11"/>
<feature type="transmembrane region" description="Helical" evidence="12">
    <location>
        <begin position="28"/>
        <end position="61"/>
    </location>
</feature>
<feature type="site" description="Cleavage (non-hydrolytic); by autocatalysis" evidence="11">
    <location>
        <begin position="203"/>
        <end position="204"/>
    </location>
</feature>
<keyword evidence="4 11" id="KW-0443">Lipid metabolism</keyword>
<evidence type="ECO:0000256" key="8">
    <source>
        <dbReference type="ARBA" id="ARBA00023239"/>
    </source>
</evidence>
<comment type="catalytic activity">
    <reaction evidence="11">
        <text>a 1,2-diacyl-sn-glycero-3-phospho-L-serine + H(+) = a 1,2-diacyl-sn-glycero-3-phosphoethanolamine + CO2</text>
        <dbReference type="Rhea" id="RHEA:20828"/>
        <dbReference type="ChEBI" id="CHEBI:15378"/>
        <dbReference type="ChEBI" id="CHEBI:16526"/>
        <dbReference type="ChEBI" id="CHEBI:57262"/>
        <dbReference type="ChEBI" id="CHEBI:64612"/>
        <dbReference type="EC" id="4.1.1.65"/>
    </reaction>
</comment>
<reference evidence="13 14" key="1">
    <citation type="submission" date="2021-07" db="EMBL/GenBank/DDBJ databases">
        <title>Alteriqipengyuania abyssalis NZ-12B nov, sp.nov isolated from deep sea sponge in pacific ocean.</title>
        <authorList>
            <person name="Tareen S."/>
            <person name="Wink J."/>
        </authorList>
    </citation>
    <scope>NUCLEOTIDE SEQUENCE [LARGE SCALE GENOMIC DNA]</scope>
    <source>
        <strain evidence="13 14">NZ-12B</strain>
    </source>
</reference>
<keyword evidence="1 11" id="KW-1003">Cell membrane</keyword>
<comment type="function">
    <text evidence="11">Catalyzes the formation of phosphatidylethanolamine (PtdEtn) from phosphatidylserine (PtdSer).</text>
</comment>
<dbReference type="GO" id="GO:0004609">
    <property type="term" value="F:phosphatidylserine decarboxylase activity"/>
    <property type="evidence" value="ECO:0007669"/>
    <property type="project" value="UniProtKB-EC"/>
</dbReference>
<comment type="subcellular location">
    <subcellularLocation>
        <location evidence="11">Cell membrane</location>
        <topology evidence="11">Peripheral membrane protein</topology>
    </subcellularLocation>
</comment>
<keyword evidence="5 11" id="KW-0472">Membrane</keyword>
<evidence type="ECO:0000256" key="9">
    <source>
        <dbReference type="ARBA" id="ARBA00023264"/>
    </source>
</evidence>
<comment type="PTM">
    <text evidence="11">Is synthesized initially as an inactive proenzyme. Formation of the active enzyme involves a self-maturation process in which the active site pyruvoyl group is generated from an internal serine residue via an autocatalytic post-translational modification. Two non-identical subunits are generated from the proenzyme in this reaction, and the pyruvate is formed at the N-terminus of the alpha chain, which is derived from the carboxyl end of the proenzyme. The post-translation cleavage follows an unusual pathway, termed non-hydrolytic serinolysis, in which the side chain hydroxyl group of the serine supplies its oxygen atom to form the C-terminus of the beta chain, while the remainder of the serine residue undergoes an oxidative deamination to produce ammonia and the pyruvoyl prosthetic group on the alpha chain.</text>
</comment>
<feature type="modified residue" description="Pyruvic acid (Ser); by autocatalysis" evidence="11">
    <location>
        <position position="204"/>
    </location>
</feature>
<comment type="caution">
    <text evidence="13">The sequence shown here is derived from an EMBL/GenBank/DDBJ whole genome shotgun (WGS) entry which is preliminary data.</text>
</comment>
<comment type="pathway">
    <text evidence="11">Phospholipid metabolism; phosphatidylethanolamine biosynthesis; phosphatidylethanolamine from CDP-diacylglycerol: step 2/2.</text>
</comment>
<comment type="subunit">
    <text evidence="11">Heterodimer of a large membrane-associated beta subunit and a small pyruvoyl-containing alpha subunit.</text>
</comment>
<keyword evidence="9 11" id="KW-1208">Phospholipid metabolism</keyword>
<keyword evidence="12" id="KW-1133">Transmembrane helix</keyword>
<dbReference type="RefSeq" id="WP_222823290.1">
    <property type="nucleotide sequence ID" value="NZ_JAHWXP010000001.1"/>
</dbReference>
<evidence type="ECO:0000256" key="7">
    <source>
        <dbReference type="ARBA" id="ARBA00023209"/>
    </source>
</evidence>
<proteinExistence type="inferred from homology"/>
<keyword evidence="3 11" id="KW-0210">Decarboxylase</keyword>
<keyword evidence="8 11" id="KW-0456">Lyase</keyword>
<dbReference type="InterPro" id="IPR003817">
    <property type="entry name" value="PS_Dcarbxylase"/>
</dbReference>
<name>A0ABS7P8R7_9SPHN</name>
<evidence type="ECO:0000256" key="3">
    <source>
        <dbReference type="ARBA" id="ARBA00022793"/>
    </source>
</evidence>
<evidence type="ECO:0000256" key="5">
    <source>
        <dbReference type="ARBA" id="ARBA00023136"/>
    </source>
</evidence>
<evidence type="ECO:0000313" key="13">
    <source>
        <dbReference type="EMBL" id="MBY8335465.1"/>
    </source>
</evidence>
<feature type="active site" description="Schiff-base intermediate with substrate; via pyruvic acid" evidence="11">
    <location>
        <position position="204"/>
    </location>
</feature>
<keyword evidence="6 11" id="KW-0865">Zymogen</keyword>
<feature type="chain" id="PRO_5044901120" description="Phosphatidylserine decarboxylase alpha chain" evidence="11">
    <location>
        <begin position="204"/>
        <end position="245"/>
    </location>
</feature>
<evidence type="ECO:0000256" key="10">
    <source>
        <dbReference type="ARBA" id="ARBA00023317"/>
    </source>
</evidence>
<evidence type="ECO:0000256" key="6">
    <source>
        <dbReference type="ARBA" id="ARBA00023145"/>
    </source>
</evidence>
<evidence type="ECO:0000256" key="12">
    <source>
        <dbReference type="SAM" id="Phobius"/>
    </source>
</evidence>
<dbReference type="EMBL" id="JAHWXP010000001">
    <property type="protein sequence ID" value="MBY8335465.1"/>
    <property type="molecule type" value="Genomic_DNA"/>
</dbReference>